<keyword evidence="7" id="KW-1185">Reference proteome</keyword>
<dbReference type="InterPro" id="IPR001647">
    <property type="entry name" value="HTH_TetR"/>
</dbReference>
<evidence type="ECO:0000256" key="4">
    <source>
        <dbReference type="PROSITE-ProRule" id="PRU00335"/>
    </source>
</evidence>
<sequence length="207" mass="23250">MAKNGAQTKTTILDAAHQLVLGYGLAGTSIDMVLEKAGITKGAFFYHFKSKIELAKALVDRYANQDAAHLDSQLERAEKLSRDPLEQVLILVGLFIEEAEQISEPGAGCLYASYVYEFEGLDAEIRTLSAHALLRWRDKLGRKFEEVMALYPPRLPVSAQDLADALVSVFEGSFIMIRVLQEPQQMKQQLTHYRNYIELLFRPTLAS</sequence>
<dbReference type="InterPro" id="IPR011075">
    <property type="entry name" value="TetR_C"/>
</dbReference>
<dbReference type="InterPro" id="IPR023772">
    <property type="entry name" value="DNA-bd_HTH_TetR-type_CS"/>
</dbReference>
<accession>A0ABT0CBM4</accession>
<dbReference type="Pfam" id="PF00440">
    <property type="entry name" value="TetR_N"/>
    <property type="match status" value="1"/>
</dbReference>
<dbReference type="InterPro" id="IPR009057">
    <property type="entry name" value="Homeodomain-like_sf"/>
</dbReference>
<feature type="DNA-binding region" description="H-T-H motif" evidence="4">
    <location>
        <begin position="29"/>
        <end position="48"/>
    </location>
</feature>
<dbReference type="EMBL" id="JAFIRA010000022">
    <property type="protein sequence ID" value="MCJ2543163.1"/>
    <property type="molecule type" value="Genomic_DNA"/>
</dbReference>
<dbReference type="PROSITE" id="PS01081">
    <property type="entry name" value="HTH_TETR_1"/>
    <property type="match status" value="1"/>
</dbReference>
<keyword evidence="2 4" id="KW-0238">DNA-binding</keyword>
<organism evidence="6 7">
    <name type="scientific">Thermostichus vulcanus str. 'Rupite'</name>
    <dbReference type="NCBI Taxonomy" id="2813851"/>
    <lineage>
        <taxon>Bacteria</taxon>
        <taxon>Bacillati</taxon>
        <taxon>Cyanobacteriota</taxon>
        <taxon>Cyanophyceae</taxon>
        <taxon>Thermostichales</taxon>
        <taxon>Thermostichaceae</taxon>
        <taxon>Thermostichus</taxon>
    </lineage>
</organism>
<dbReference type="PRINTS" id="PR00455">
    <property type="entry name" value="HTHTETR"/>
</dbReference>
<evidence type="ECO:0000313" key="7">
    <source>
        <dbReference type="Proteomes" id="UP000830835"/>
    </source>
</evidence>
<dbReference type="RefSeq" id="WP_244350441.1">
    <property type="nucleotide sequence ID" value="NZ_JAFIRA010000022.1"/>
</dbReference>
<evidence type="ECO:0000259" key="5">
    <source>
        <dbReference type="PROSITE" id="PS50977"/>
    </source>
</evidence>
<evidence type="ECO:0000256" key="1">
    <source>
        <dbReference type="ARBA" id="ARBA00023015"/>
    </source>
</evidence>
<dbReference type="SUPFAM" id="SSF46689">
    <property type="entry name" value="Homeodomain-like"/>
    <property type="match status" value="1"/>
</dbReference>
<dbReference type="Gene3D" id="1.10.357.10">
    <property type="entry name" value="Tetracycline Repressor, domain 2"/>
    <property type="match status" value="1"/>
</dbReference>
<feature type="domain" description="HTH tetR-type" evidence="5">
    <location>
        <begin position="6"/>
        <end position="66"/>
    </location>
</feature>
<gene>
    <name evidence="6" type="ORF">JX360_09630</name>
</gene>
<dbReference type="SUPFAM" id="SSF48498">
    <property type="entry name" value="Tetracyclin repressor-like, C-terminal domain"/>
    <property type="match status" value="1"/>
</dbReference>
<dbReference type="Pfam" id="PF16925">
    <property type="entry name" value="TetR_C_13"/>
    <property type="match status" value="1"/>
</dbReference>
<keyword evidence="1" id="KW-0805">Transcription regulation</keyword>
<evidence type="ECO:0000313" key="6">
    <source>
        <dbReference type="EMBL" id="MCJ2543163.1"/>
    </source>
</evidence>
<proteinExistence type="predicted"/>
<protein>
    <submittedName>
        <fullName evidence="6">TetR/AcrR family transcriptional regulator</fullName>
    </submittedName>
</protein>
<dbReference type="InterPro" id="IPR036271">
    <property type="entry name" value="Tet_transcr_reg_TetR-rel_C_sf"/>
</dbReference>
<dbReference type="PROSITE" id="PS50977">
    <property type="entry name" value="HTH_TETR_2"/>
    <property type="match status" value="1"/>
</dbReference>
<keyword evidence="3" id="KW-0804">Transcription</keyword>
<dbReference type="Proteomes" id="UP000830835">
    <property type="component" value="Unassembled WGS sequence"/>
</dbReference>
<dbReference type="PANTHER" id="PTHR47506:SF6">
    <property type="entry name" value="HTH-TYPE TRANSCRIPTIONAL REPRESSOR NEMR"/>
    <property type="match status" value="1"/>
</dbReference>
<reference evidence="6" key="1">
    <citation type="submission" date="2021-02" db="EMBL/GenBank/DDBJ databases">
        <title>The CRISPR/cas machinery reduction and long-range gene transfer in the hot spring cyanobacterium Synechococcus.</title>
        <authorList>
            <person name="Dvorak P."/>
            <person name="Jahodarova E."/>
            <person name="Hasler P."/>
            <person name="Poulickova A."/>
        </authorList>
    </citation>
    <scope>NUCLEOTIDE SEQUENCE</scope>
    <source>
        <strain evidence="6">Rupite</strain>
    </source>
</reference>
<evidence type="ECO:0000256" key="2">
    <source>
        <dbReference type="ARBA" id="ARBA00023125"/>
    </source>
</evidence>
<dbReference type="PANTHER" id="PTHR47506">
    <property type="entry name" value="TRANSCRIPTIONAL REGULATORY PROTEIN"/>
    <property type="match status" value="1"/>
</dbReference>
<evidence type="ECO:0000256" key="3">
    <source>
        <dbReference type="ARBA" id="ARBA00023163"/>
    </source>
</evidence>
<comment type="caution">
    <text evidence="6">The sequence shown here is derived from an EMBL/GenBank/DDBJ whole genome shotgun (WGS) entry which is preliminary data.</text>
</comment>
<name>A0ABT0CBM4_THEVL</name>